<feature type="compositionally biased region" description="Basic and acidic residues" evidence="1">
    <location>
        <begin position="166"/>
        <end position="191"/>
    </location>
</feature>
<dbReference type="EMBL" id="CAJGYM010000009">
    <property type="protein sequence ID" value="CAD6188687.1"/>
    <property type="molecule type" value="Genomic_DNA"/>
</dbReference>
<dbReference type="AlphaFoldDB" id="A0A8S1GZX9"/>
<dbReference type="OrthoDB" id="5854379at2759"/>
<reference evidence="2" key="1">
    <citation type="submission" date="2020-10" db="EMBL/GenBank/DDBJ databases">
        <authorList>
            <person name="Kikuchi T."/>
        </authorList>
    </citation>
    <scope>NUCLEOTIDE SEQUENCE</scope>
    <source>
        <strain evidence="2">NKZ352</strain>
    </source>
</reference>
<organism evidence="2 3">
    <name type="scientific">Caenorhabditis auriculariae</name>
    <dbReference type="NCBI Taxonomy" id="2777116"/>
    <lineage>
        <taxon>Eukaryota</taxon>
        <taxon>Metazoa</taxon>
        <taxon>Ecdysozoa</taxon>
        <taxon>Nematoda</taxon>
        <taxon>Chromadorea</taxon>
        <taxon>Rhabditida</taxon>
        <taxon>Rhabditina</taxon>
        <taxon>Rhabditomorpha</taxon>
        <taxon>Rhabditoidea</taxon>
        <taxon>Rhabditidae</taxon>
        <taxon>Peloderinae</taxon>
        <taxon>Caenorhabditis</taxon>
    </lineage>
</organism>
<keyword evidence="3" id="KW-1185">Reference proteome</keyword>
<feature type="region of interest" description="Disordered" evidence="1">
    <location>
        <begin position="73"/>
        <end position="117"/>
    </location>
</feature>
<evidence type="ECO:0000256" key="1">
    <source>
        <dbReference type="SAM" id="MobiDB-lite"/>
    </source>
</evidence>
<evidence type="ECO:0000313" key="2">
    <source>
        <dbReference type="EMBL" id="CAD6188687.1"/>
    </source>
</evidence>
<accession>A0A8S1GZX9</accession>
<evidence type="ECO:0000313" key="3">
    <source>
        <dbReference type="Proteomes" id="UP000835052"/>
    </source>
</evidence>
<gene>
    <name evidence="2" type="ORF">CAUJ_LOCUS4606</name>
</gene>
<name>A0A8S1GZX9_9PELO</name>
<comment type="caution">
    <text evidence="2">The sequence shown here is derived from an EMBL/GenBank/DDBJ whole genome shotgun (WGS) entry which is preliminary data.</text>
</comment>
<sequence length="210" mass="23495">MSLLISSDGPLTSIFPGAAHSVPSLLTPSMFNPMTTSCVTFFLLLFSMSNTVSYSHIYLPYNDMQLVPDLSATAEEEMSRPSSNRRGPKSKQKERVRMSLTASKNRRGGDPDLNDLPAHVSKEQQRVLDHFHYASQAGVSILDQLLPSSSTDKKDSSQPVVSKSSANKDFDAFKMKHKQKEEKERRKRDAEDNVGMTNQMELMANFEANF</sequence>
<protein>
    <submittedName>
        <fullName evidence="2">Uncharacterized protein</fullName>
    </submittedName>
</protein>
<dbReference type="Proteomes" id="UP000835052">
    <property type="component" value="Unassembled WGS sequence"/>
</dbReference>
<feature type="region of interest" description="Disordered" evidence="1">
    <location>
        <begin position="149"/>
        <end position="198"/>
    </location>
</feature>
<proteinExistence type="predicted"/>